<organism evidence="2">
    <name type="scientific">Sexangularia sp. CB-2014</name>
    <dbReference type="NCBI Taxonomy" id="1486929"/>
    <lineage>
        <taxon>Eukaryota</taxon>
        <taxon>Amoebozoa</taxon>
        <taxon>Tubulinea</taxon>
        <taxon>Elardia</taxon>
        <taxon>Arcellinida</taxon>
        <taxon>Arcellinida incertae sedis</taxon>
        <taxon>Sexangularia</taxon>
    </lineage>
</organism>
<feature type="region of interest" description="Disordered" evidence="1">
    <location>
        <begin position="1330"/>
        <end position="1522"/>
    </location>
</feature>
<protein>
    <recommendedName>
        <fullName evidence="3">Ribosomal RNA-processing protein 12-like conserved domain-containing protein</fullName>
    </recommendedName>
</protein>
<proteinExistence type="predicted"/>
<gene>
    <name evidence="2" type="ORF">SSP0437_LOCUS6929</name>
</gene>
<evidence type="ECO:0000313" key="2">
    <source>
        <dbReference type="EMBL" id="CAD9298387.1"/>
    </source>
</evidence>
<evidence type="ECO:0000256" key="1">
    <source>
        <dbReference type="SAM" id="MobiDB-lite"/>
    </source>
</evidence>
<name>A0A7S1VHJ2_9EUKA</name>
<reference evidence="2" key="1">
    <citation type="submission" date="2021-01" db="EMBL/GenBank/DDBJ databases">
        <authorList>
            <person name="Corre E."/>
            <person name="Pelletier E."/>
            <person name="Niang G."/>
            <person name="Scheremetjew M."/>
            <person name="Finn R."/>
            <person name="Kale V."/>
            <person name="Holt S."/>
            <person name="Cochrane G."/>
            <person name="Meng A."/>
            <person name="Brown T."/>
            <person name="Cohen L."/>
        </authorList>
    </citation>
    <scope>NUCLEOTIDE SEQUENCE</scope>
    <source>
        <strain evidence="2">ATCC 50979</strain>
    </source>
</reference>
<feature type="compositionally biased region" description="Acidic residues" evidence="1">
    <location>
        <begin position="1353"/>
        <end position="1380"/>
    </location>
</feature>
<sequence>MNNIPSINRIRLSSSPSPFHVHLLAVHDALFPPPTPSSSGSATVAGLTTICTAVCQVNDRWISETGNRGSVTAPTVAALHLGALSAESVRQQVQAEADSVGPNGPLASAVADALGPLADWLSSILAIGLILVRSGGTVSGVSHEDVTAMTRHSLMLARSLVILRGCLPTTTQDADLQRSLASLLSAWAIPTAADPTITGRLRKMADALAIAVAESGLLTPSQLRSVAKDLAKLMEDYAADAEGSSAAHVSATAAAATSSSSAAENTPLVVEGIAATWTKKQAKKYRRQRAAGVDLPQEVLAGLIELEAAQSVRADELNKAAKAAGPEKGKGKGRGGPVGRTAASMAAEASTAVGSVRRAIHGARLVGLLAPSLTPGDASALCAMAIALSDRIGSLQEAEQVVVSAALAGLTSLSQVVKVWSTRKFEEDRQAVSSFVTELLKVLLSFAVSSDTKGLLGTYATALSSTTTLLASLSRQAFAIDPNAARAGAAAGVAGAWNTLPLVAQSAAAAEPVVVRLLAAMRSLRNAGGAARAVADALVRVVSDSAFVLREGADESAMQAGGDPLAFPEPLGAICRALADALVASVERSTAVLLFDVMRRAVAVDGAALVPKDVAMVAALAGRLRGVGGRHADSIVSRAVSVVGPGPVLASLPLQLANTPALPGAEREDGWLDDDVAEARGATENAVDGGIVAGYRIWLLTALGDGVAASHHPIPSLSVYMDELYGELQNAQMETKAEKDAGNRVASAVAASRARSLWRALPSFGAGELGIDEDADAMRSLLPDVTARLESGARVPRLACAKLVTAVSARRNEAMRLVLQEAAPTLLVATFNGLGALFSNQAVAGEQEPVEVEELLRTLTALLAAATPGDAESFARSCVTKFKAAATADEPQTALLVFLMRAVGAIFASSAELTDKALSKLLTTLRPIITSTTKDIRLLKTSYHLLRVLLARRFAGCMTKAWDTWIADFLLADAGDSIPLSVRRLRYRCIEEALTVAESSSSRVSREQLEEVLLPQLALSVRDPNVRTRSAALRVLQRVVVSSELAEPGVGGERCLASVVASLASTNPRVIATTSAALLICVYALRTHPTTLADGSDTVNNLVSAHASLLSSQAAEVARAALGFLKYAITAFPGTAETCLPLMAEGVARWVVRGRKSAGGMRRELKDFMRRLMKRFSAPVVETAFTSLAGASRRAAGARDSHDMVTDNVVSMTVIEGAELSLRLLTNIRKKSERDARKRAAGRAARDDAEGRATKGRRAVRTLRDGGEDDDDPVDVLSSLSVLGAKKRRGGNDGRNDDGDDDEGDSWLGLGVNERAKRRAGVLDEVRIDEEGRVVIRVDGDEDEDGAGGYGDSDLDEDSDDLDSMSEGDSDDSDSDSDSDDGGRRSAGRRGGRAAPTARRGPKNAMNELERAGRGVYGIGDDAGDAAAKRRAGGAGRDAKRGRTGVGGEFRSRKAGGDMRRSDKPEPYAYVPLSSGTLSKRRKGKAQAQSATFGKLVRGGKGGKSKHTVGVATSRKRFAPSS</sequence>
<dbReference type="EMBL" id="HBGL01008951">
    <property type="protein sequence ID" value="CAD9298387.1"/>
    <property type="molecule type" value="Transcribed_RNA"/>
</dbReference>
<feature type="compositionally biased region" description="Low complexity" evidence="1">
    <location>
        <begin position="1275"/>
        <end position="1284"/>
    </location>
</feature>
<evidence type="ECO:0008006" key="3">
    <source>
        <dbReference type="Google" id="ProtNLM"/>
    </source>
</evidence>
<feature type="compositionally biased region" description="Basic and acidic residues" evidence="1">
    <location>
        <begin position="1233"/>
        <end position="1253"/>
    </location>
</feature>
<dbReference type="PANTHER" id="PTHR48287:SF1">
    <property type="entry name" value="ARM REPEAT SUPERFAMILY PROTEIN"/>
    <property type="match status" value="1"/>
</dbReference>
<feature type="region of interest" description="Disordered" evidence="1">
    <location>
        <begin position="319"/>
        <end position="343"/>
    </location>
</feature>
<dbReference type="InterPro" id="IPR016024">
    <property type="entry name" value="ARM-type_fold"/>
</dbReference>
<dbReference type="InterPro" id="IPR052087">
    <property type="entry name" value="RRP12"/>
</dbReference>
<feature type="compositionally biased region" description="Basic and acidic residues" evidence="1">
    <location>
        <begin position="319"/>
        <end position="330"/>
    </location>
</feature>
<dbReference type="InterPro" id="IPR011989">
    <property type="entry name" value="ARM-like"/>
</dbReference>
<dbReference type="Gene3D" id="1.25.10.10">
    <property type="entry name" value="Leucine-rich Repeat Variant"/>
    <property type="match status" value="1"/>
</dbReference>
<dbReference type="SUPFAM" id="SSF48371">
    <property type="entry name" value="ARM repeat"/>
    <property type="match status" value="1"/>
</dbReference>
<accession>A0A7S1VHJ2</accession>
<feature type="compositionally biased region" description="Basic and acidic residues" evidence="1">
    <location>
        <begin position="1450"/>
        <end position="1466"/>
    </location>
</feature>
<feature type="compositionally biased region" description="Basic and acidic residues" evidence="1">
    <location>
        <begin position="1330"/>
        <end position="1339"/>
    </location>
</feature>
<feature type="region of interest" description="Disordered" evidence="1">
    <location>
        <begin position="1233"/>
        <end position="1308"/>
    </location>
</feature>
<dbReference type="PANTHER" id="PTHR48287">
    <property type="entry name" value="ARM REPEAT SUPERFAMILY PROTEIN"/>
    <property type="match status" value="1"/>
</dbReference>